<evidence type="ECO:0000256" key="1">
    <source>
        <dbReference type="ARBA" id="ARBA00011961"/>
    </source>
</evidence>
<organism evidence="3 4">
    <name type="scientific">Diaporthe helianthi</name>
    <dbReference type="NCBI Taxonomy" id="158607"/>
    <lineage>
        <taxon>Eukaryota</taxon>
        <taxon>Fungi</taxon>
        <taxon>Dikarya</taxon>
        <taxon>Ascomycota</taxon>
        <taxon>Pezizomycotina</taxon>
        <taxon>Sordariomycetes</taxon>
        <taxon>Sordariomycetidae</taxon>
        <taxon>Diaporthales</taxon>
        <taxon>Diaporthaceae</taxon>
        <taxon>Diaporthe</taxon>
    </lineage>
</organism>
<dbReference type="Proteomes" id="UP000094444">
    <property type="component" value="Unassembled WGS sequence"/>
</dbReference>
<dbReference type="PANTHER" id="PTHR12149">
    <property type="entry name" value="FRUCTOSAMINE 3 KINASE-RELATED PROTEIN"/>
    <property type="match status" value="1"/>
</dbReference>
<dbReference type="Gene3D" id="3.90.1200.10">
    <property type="match status" value="1"/>
</dbReference>
<evidence type="ECO:0000313" key="3">
    <source>
        <dbReference type="EMBL" id="POS78998.1"/>
    </source>
</evidence>
<evidence type="ECO:0000313" key="4">
    <source>
        <dbReference type="Proteomes" id="UP000094444"/>
    </source>
</evidence>
<dbReference type="EMBL" id="MAVT02000144">
    <property type="protein sequence ID" value="POS78998.1"/>
    <property type="molecule type" value="Genomic_DNA"/>
</dbReference>
<gene>
    <name evidence="3" type="ORF">DHEL01_v202601</name>
</gene>
<keyword evidence="4" id="KW-1185">Reference proteome</keyword>
<dbReference type="Pfam" id="PF03881">
    <property type="entry name" value="Fructosamin_kin"/>
    <property type="match status" value="1"/>
</dbReference>
<sequence length="309" mass="35183">MVTGEFHSANNINSVVPGFVPKAIGWGEYDNEGTTTYFLLAVFHDMDFSTPPDPEEFVAIISELHTRGTSPNGMFGYPVPTVCGRMERTVTWTSSWAESFSLQLKDVIKYDNDTNGPWPEYDVVCKQLVDAVIPRLLGALQSEGRSIKPSLIHGSLWEKNIGMDMETGKIVIFDTGCTYAHNEMEFGTWRSTWAAYFNSPTYMRLYQREIEPSEPVDEWDDRNRLYSLHPYLNDSAGHPGSSSRGIAYNDMLFLIEKYAPMEGLDKYDPEKDIMDLFERSNMIAAAFVDSMFIWRPHDLSPVMIVESHH</sequence>
<dbReference type="InterPro" id="IPR016477">
    <property type="entry name" value="Fructo-/Ketosamine-3-kinase"/>
</dbReference>
<dbReference type="OrthoDB" id="5772781at2759"/>
<proteinExistence type="predicted"/>
<dbReference type="SUPFAM" id="SSF56112">
    <property type="entry name" value="Protein kinase-like (PK-like)"/>
    <property type="match status" value="1"/>
</dbReference>
<dbReference type="EC" id="2.7.1.172" evidence="1"/>
<dbReference type="InterPro" id="IPR011009">
    <property type="entry name" value="Kinase-like_dom_sf"/>
</dbReference>
<protein>
    <recommendedName>
        <fullName evidence="1">protein-ribulosamine 3-kinase</fullName>
        <ecNumber evidence="1">2.7.1.172</ecNumber>
    </recommendedName>
</protein>
<dbReference type="PANTHER" id="PTHR12149:SF8">
    <property type="entry name" value="PROTEIN-RIBULOSAMINE 3-KINASE"/>
    <property type="match status" value="1"/>
</dbReference>
<name>A0A2P5I926_DIAHE</name>
<evidence type="ECO:0000256" key="2">
    <source>
        <dbReference type="ARBA" id="ARBA00048655"/>
    </source>
</evidence>
<dbReference type="AlphaFoldDB" id="A0A2P5I926"/>
<comment type="caution">
    <text evidence="3">The sequence shown here is derived from an EMBL/GenBank/DDBJ whole genome shotgun (WGS) entry which is preliminary data.</text>
</comment>
<reference evidence="3" key="1">
    <citation type="submission" date="2017-09" db="EMBL/GenBank/DDBJ databases">
        <title>Polyketide synthases of a Diaporthe helianthi virulent isolate.</title>
        <authorList>
            <person name="Baroncelli R."/>
        </authorList>
    </citation>
    <scope>NUCLEOTIDE SEQUENCE [LARGE SCALE GENOMIC DNA]</scope>
    <source>
        <strain evidence="3">7/96</strain>
    </source>
</reference>
<dbReference type="InParanoid" id="A0A2P5I926"/>
<dbReference type="GO" id="GO:0102193">
    <property type="term" value="F:protein-ribulosamine 3-kinase activity"/>
    <property type="evidence" value="ECO:0007669"/>
    <property type="project" value="UniProtKB-EC"/>
</dbReference>
<comment type="catalytic activity">
    <reaction evidence="2">
        <text>N(6)-D-ribulosyl-L-lysyl-[protein] + ATP = N(6)-(3-O-phospho-D-ribulosyl)-L-lysyl-[protein] + ADP + H(+)</text>
        <dbReference type="Rhea" id="RHEA:48432"/>
        <dbReference type="Rhea" id="RHEA-COMP:12103"/>
        <dbReference type="Rhea" id="RHEA-COMP:12104"/>
        <dbReference type="ChEBI" id="CHEBI:15378"/>
        <dbReference type="ChEBI" id="CHEBI:30616"/>
        <dbReference type="ChEBI" id="CHEBI:90418"/>
        <dbReference type="ChEBI" id="CHEBI:90420"/>
        <dbReference type="ChEBI" id="CHEBI:456216"/>
        <dbReference type="EC" id="2.7.1.172"/>
    </reaction>
    <physiologicalReaction direction="left-to-right" evidence="2">
        <dbReference type="Rhea" id="RHEA:48433"/>
    </physiologicalReaction>
</comment>
<accession>A0A2P5I926</accession>